<name>A0AB39L4J2_9MICC</name>
<protein>
    <recommendedName>
        <fullName evidence="3">Small integral membrane protein DUF2273</fullName>
    </recommendedName>
</protein>
<keyword evidence="1" id="KW-0812">Transmembrane</keyword>
<dbReference type="AlphaFoldDB" id="A0AB39L4J2"/>
<gene>
    <name evidence="2" type="ORF">AB5L97_01790</name>
</gene>
<accession>A0AB39L4J2</accession>
<sequence length="63" mass="6735">MNLTIVGAGAGAFLAFMSFQFGLWGFLGSLLFMVVGAVLGRAADGRLDLRRVWEALIGRRSSS</sequence>
<dbReference type="EMBL" id="CP163302">
    <property type="protein sequence ID" value="XDP45778.1"/>
    <property type="molecule type" value="Genomic_DNA"/>
</dbReference>
<reference evidence="2" key="1">
    <citation type="submission" date="2024-07" db="EMBL/GenBank/DDBJ databases">
        <authorList>
            <person name="fu j."/>
        </authorList>
    </citation>
    <scope>NUCLEOTIDE SEQUENCE</scope>
    <source>
        <strain evidence="2">P10A9</strain>
    </source>
</reference>
<evidence type="ECO:0008006" key="3">
    <source>
        <dbReference type="Google" id="ProtNLM"/>
    </source>
</evidence>
<dbReference type="RefSeq" id="WP_307957037.1">
    <property type="nucleotide sequence ID" value="NZ_CP163302.1"/>
</dbReference>
<evidence type="ECO:0000256" key="1">
    <source>
        <dbReference type="SAM" id="Phobius"/>
    </source>
</evidence>
<keyword evidence="1" id="KW-0472">Membrane</keyword>
<organism evidence="2">
    <name type="scientific">Sinomonas puerhi</name>
    <dbReference type="NCBI Taxonomy" id="3238584"/>
    <lineage>
        <taxon>Bacteria</taxon>
        <taxon>Bacillati</taxon>
        <taxon>Actinomycetota</taxon>
        <taxon>Actinomycetes</taxon>
        <taxon>Micrococcales</taxon>
        <taxon>Micrococcaceae</taxon>
        <taxon>Sinomonas</taxon>
    </lineage>
</organism>
<keyword evidence="1" id="KW-1133">Transmembrane helix</keyword>
<proteinExistence type="predicted"/>
<dbReference type="KEGG" id="spue:AB5L97_01790"/>
<feature type="transmembrane region" description="Helical" evidence="1">
    <location>
        <begin position="12"/>
        <end position="40"/>
    </location>
</feature>
<evidence type="ECO:0000313" key="2">
    <source>
        <dbReference type="EMBL" id="XDP45778.1"/>
    </source>
</evidence>